<dbReference type="GO" id="GO:0016301">
    <property type="term" value="F:kinase activity"/>
    <property type="evidence" value="ECO:0007669"/>
    <property type="project" value="UniProtKB-KW"/>
</dbReference>
<reference evidence="6" key="1">
    <citation type="journal article" date="2015" name="Proc. Natl. Acad. Sci. U.S.A.">
        <title>Networks of energetic and metabolic interactions define dynamics in microbial communities.</title>
        <authorList>
            <person name="Embree M."/>
            <person name="Liu J.K."/>
            <person name="Al-Bassam M.M."/>
            <person name="Zengler K."/>
        </authorList>
    </citation>
    <scope>NUCLEOTIDE SEQUENCE</scope>
</reference>
<evidence type="ECO:0000256" key="1">
    <source>
        <dbReference type="ARBA" id="ARBA00022679"/>
    </source>
</evidence>
<accession>A0A0W8FQ06</accession>
<evidence type="ECO:0000256" key="4">
    <source>
        <dbReference type="ARBA" id="ARBA00022840"/>
    </source>
</evidence>
<protein>
    <submittedName>
        <fullName evidence="6">Transcription regulator</fullName>
    </submittedName>
</protein>
<dbReference type="PROSITE" id="PS50146">
    <property type="entry name" value="DAGK"/>
    <property type="match status" value="1"/>
</dbReference>
<evidence type="ECO:0000259" key="5">
    <source>
        <dbReference type="PROSITE" id="PS50146"/>
    </source>
</evidence>
<evidence type="ECO:0000313" key="6">
    <source>
        <dbReference type="EMBL" id="KUG22849.1"/>
    </source>
</evidence>
<dbReference type="SUPFAM" id="SSF111331">
    <property type="entry name" value="NAD kinase/diacylglycerol kinase-like"/>
    <property type="match status" value="1"/>
</dbReference>
<sequence>MKYGIIANPASGKCSLDDKHKILNEIANTLKDVAIAGLDTKSPEEFGQCACELSQKVKILLVAGGDGSFSLVMNNVSKEVPLGYLPFGSGDVLRHTFNLPRCPKENARFIQTAKEHFVDVICCDGKTKALFASIGIEGSILRERDEYLKNNWRGLTAYALATIKILFGGYVNADLRVTINNNEKINAANSLTAVITKLPYYGYGFKVVPQAQFDDGYLHLLILNTGPIGTLYALATSLMGGNRVGEYYKAEEINITSSTQQLLQRNGDPEKEKRTSFSFKVLPRELKLIF</sequence>
<dbReference type="InterPro" id="IPR016064">
    <property type="entry name" value="NAD/diacylglycerol_kinase_sf"/>
</dbReference>
<proteinExistence type="predicted"/>
<dbReference type="Gene3D" id="2.60.200.40">
    <property type="match status" value="1"/>
</dbReference>
<keyword evidence="1" id="KW-0808">Transferase</keyword>
<dbReference type="Pfam" id="PF00781">
    <property type="entry name" value="DAGK_cat"/>
    <property type="match status" value="1"/>
</dbReference>
<organism evidence="6">
    <name type="scientific">hydrocarbon metagenome</name>
    <dbReference type="NCBI Taxonomy" id="938273"/>
    <lineage>
        <taxon>unclassified sequences</taxon>
        <taxon>metagenomes</taxon>
        <taxon>ecological metagenomes</taxon>
    </lineage>
</organism>
<dbReference type="EMBL" id="LNQE01000936">
    <property type="protein sequence ID" value="KUG22849.1"/>
    <property type="molecule type" value="Genomic_DNA"/>
</dbReference>
<gene>
    <name evidence="6" type="ORF">ASZ90_007342</name>
</gene>
<dbReference type="PANTHER" id="PTHR12358:SF54">
    <property type="entry name" value="SPHINGOSINE KINASE RELATED PROTEIN"/>
    <property type="match status" value="1"/>
</dbReference>
<comment type="caution">
    <text evidence="6">The sequence shown here is derived from an EMBL/GenBank/DDBJ whole genome shotgun (WGS) entry which is preliminary data.</text>
</comment>
<dbReference type="Pfam" id="PF19279">
    <property type="entry name" value="YegS_C"/>
    <property type="match status" value="1"/>
</dbReference>
<dbReference type="AlphaFoldDB" id="A0A0W8FQ06"/>
<keyword evidence="4" id="KW-0067">ATP-binding</keyword>
<dbReference type="InterPro" id="IPR045540">
    <property type="entry name" value="YegS/DAGK_C"/>
</dbReference>
<keyword evidence="3" id="KW-0418">Kinase</keyword>
<dbReference type="InterPro" id="IPR050187">
    <property type="entry name" value="Lipid_Phosphate_FormReg"/>
</dbReference>
<dbReference type="GO" id="GO:0005524">
    <property type="term" value="F:ATP binding"/>
    <property type="evidence" value="ECO:0007669"/>
    <property type="project" value="UniProtKB-KW"/>
</dbReference>
<dbReference type="PANTHER" id="PTHR12358">
    <property type="entry name" value="SPHINGOSINE KINASE"/>
    <property type="match status" value="1"/>
</dbReference>
<feature type="domain" description="DAGKc" evidence="5">
    <location>
        <begin position="1"/>
        <end position="127"/>
    </location>
</feature>
<name>A0A0W8FQ06_9ZZZZ</name>
<dbReference type="Gene3D" id="3.40.50.10330">
    <property type="entry name" value="Probable inorganic polyphosphate/atp-NAD kinase, domain 1"/>
    <property type="match status" value="1"/>
</dbReference>
<dbReference type="InterPro" id="IPR017438">
    <property type="entry name" value="ATP-NAD_kinase_N"/>
</dbReference>
<keyword evidence="2" id="KW-0547">Nucleotide-binding</keyword>
<evidence type="ECO:0000256" key="3">
    <source>
        <dbReference type="ARBA" id="ARBA00022777"/>
    </source>
</evidence>
<evidence type="ECO:0000256" key="2">
    <source>
        <dbReference type="ARBA" id="ARBA00022741"/>
    </source>
</evidence>
<dbReference type="InterPro" id="IPR001206">
    <property type="entry name" value="Diacylglycerol_kinase_cat_dom"/>
</dbReference>